<accession>A0A5N5QWM9</accession>
<feature type="compositionally biased region" description="Polar residues" evidence="1">
    <location>
        <begin position="39"/>
        <end position="49"/>
    </location>
</feature>
<sequence length="209" mass="22173">MTSPQPIPNSNIHGRARSASLYSLSSLPALSNSPSISPHSPTLPQLSPTLTGKSLTAIFSGPQSPLKAPGFFGQPGVVVEEDDEHHHDDFHGEFPAAPPRSHTRHGSIGSWSRGPAVPELDTRIERGQGLLRRLSLGSAFRPPPSMLNSPQPATNPPVPRDPPVLRKPSPLRGNSLGLGGLAPPKDVPQRAVTPMGERMLKGQFDGFGL</sequence>
<dbReference type="OrthoDB" id="2554033at2759"/>
<evidence type="ECO:0000313" key="2">
    <source>
        <dbReference type="EMBL" id="KAB5596098.1"/>
    </source>
</evidence>
<keyword evidence="3" id="KW-1185">Reference proteome</keyword>
<name>A0A5N5QWM9_9AGAM</name>
<feature type="region of interest" description="Disordered" evidence="1">
    <location>
        <begin position="30"/>
        <end position="49"/>
    </location>
</feature>
<feature type="compositionally biased region" description="Pro residues" evidence="1">
    <location>
        <begin position="153"/>
        <end position="162"/>
    </location>
</feature>
<evidence type="ECO:0000256" key="1">
    <source>
        <dbReference type="SAM" id="MobiDB-lite"/>
    </source>
</evidence>
<comment type="caution">
    <text evidence="2">The sequence shown here is derived from an EMBL/GenBank/DDBJ whole genome shotgun (WGS) entry which is preliminary data.</text>
</comment>
<dbReference type="Proteomes" id="UP000383932">
    <property type="component" value="Unassembled WGS sequence"/>
</dbReference>
<protein>
    <submittedName>
        <fullName evidence="2">Uncharacterized protein</fullName>
    </submittedName>
</protein>
<gene>
    <name evidence="2" type="ORF">CTheo_370</name>
</gene>
<dbReference type="AlphaFoldDB" id="A0A5N5QWM9"/>
<organism evidence="2 3">
    <name type="scientific">Ceratobasidium theobromae</name>
    <dbReference type="NCBI Taxonomy" id="1582974"/>
    <lineage>
        <taxon>Eukaryota</taxon>
        <taxon>Fungi</taxon>
        <taxon>Dikarya</taxon>
        <taxon>Basidiomycota</taxon>
        <taxon>Agaricomycotina</taxon>
        <taxon>Agaricomycetes</taxon>
        <taxon>Cantharellales</taxon>
        <taxon>Ceratobasidiaceae</taxon>
        <taxon>Ceratobasidium</taxon>
    </lineage>
</organism>
<proteinExistence type="predicted"/>
<reference evidence="2 3" key="1">
    <citation type="journal article" date="2019" name="Fungal Biol. Biotechnol.">
        <title>Draft genome sequence of fastidious pathogen Ceratobasidium theobromae, which causes vascular-streak dieback in Theobroma cacao.</title>
        <authorList>
            <person name="Ali S.S."/>
            <person name="Asman A."/>
            <person name="Shao J."/>
            <person name="Firmansyah A.P."/>
            <person name="Susilo A.W."/>
            <person name="Rosmana A."/>
            <person name="McMahon P."/>
            <person name="Junaid M."/>
            <person name="Guest D."/>
            <person name="Kheng T.Y."/>
            <person name="Meinhardt L.W."/>
            <person name="Bailey B.A."/>
        </authorList>
    </citation>
    <scope>NUCLEOTIDE SEQUENCE [LARGE SCALE GENOMIC DNA]</scope>
    <source>
        <strain evidence="2 3">CT2</strain>
    </source>
</reference>
<feature type="region of interest" description="Disordered" evidence="1">
    <location>
        <begin position="54"/>
        <end position="120"/>
    </location>
</feature>
<feature type="region of interest" description="Disordered" evidence="1">
    <location>
        <begin position="134"/>
        <end position="195"/>
    </location>
</feature>
<dbReference type="EMBL" id="SSOP01000003">
    <property type="protein sequence ID" value="KAB5596098.1"/>
    <property type="molecule type" value="Genomic_DNA"/>
</dbReference>
<evidence type="ECO:0000313" key="3">
    <source>
        <dbReference type="Proteomes" id="UP000383932"/>
    </source>
</evidence>